<keyword evidence="3" id="KW-0234">DNA repair</keyword>
<evidence type="ECO:0000313" key="7">
    <source>
        <dbReference type="Proteomes" id="UP001164746"/>
    </source>
</evidence>
<evidence type="ECO:0000256" key="4">
    <source>
        <dbReference type="SAM" id="MobiDB-lite"/>
    </source>
</evidence>
<keyword evidence="2" id="KW-0378">Hydrolase</keyword>
<feature type="region of interest" description="Disordered" evidence="4">
    <location>
        <begin position="1"/>
        <end position="83"/>
    </location>
</feature>
<feature type="compositionally biased region" description="Polar residues" evidence="4">
    <location>
        <begin position="376"/>
        <end position="401"/>
    </location>
</feature>
<keyword evidence="7" id="KW-1185">Reference proteome</keyword>
<dbReference type="PANTHER" id="PTHR12159:SF9">
    <property type="entry name" value="G_T MISMATCH-SPECIFIC THYMINE DNA GLYCOSYLASE"/>
    <property type="match status" value="1"/>
</dbReference>
<evidence type="ECO:0000256" key="3">
    <source>
        <dbReference type="ARBA" id="ARBA00023204"/>
    </source>
</evidence>
<evidence type="ECO:0000256" key="1">
    <source>
        <dbReference type="ARBA" id="ARBA00022763"/>
    </source>
</evidence>
<dbReference type="Pfam" id="PF03167">
    <property type="entry name" value="UDG"/>
    <property type="match status" value="1"/>
</dbReference>
<evidence type="ECO:0000256" key="2">
    <source>
        <dbReference type="ARBA" id="ARBA00022801"/>
    </source>
</evidence>
<evidence type="ECO:0000313" key="6">
    <source>
        <dbReference type="EMBL" id="WAR25531.1"/>
    </source>
</evidence>
<dbReference type="SUPFAM" id="SSF52141">
    <property type="entry name" value="Uracil-DNA glycosylase-like"/>
    <property type="match status" value="1"/>
</dbReference>
<name>A0ABY7FXG6_MYAAR</name>
<accession>A0ABY7FXG6</accession>
<evidence type="ECO:0000259" key="5">
    <source>
        <dbReference type="Pfam" id="PF03167"/>
    </source>
</evidence>
<feature type="compositionally biased region" description="Low complexity" evidence="4">
    <location>
        <begin position="340"/>
        <end position="375"/>
    </location>
</feature>
<gene>
    <name evidence="6" type="ORF">MAR_011235</name>
</gene>
<protein>
    <submittedName>
        <fullName evidence="6">TDG-like protein</fullName>
    </submittedName>
</protein>
<organism evidence="6 7">
    <name type="scientific">Mya arenaria</name>
    <name type="common">Soft-shell clam</name>
    <dbReference type="NCBI Taxonomy" id="6604"/>
    <lineage>
        <taxon>Eukaryota</taxon>
        <taxon>Metazoa</taxon>
        <taxon>Spiralia</taxon>
        <taxon>Lophotrochozoa</taxon>
        <taxon>Mollusca</taxon>
        <taxon>Bivalvia</taxon>
        <taxon>Autobranchia</taxon>
        <taxon>Heteroconchia</taxon>
        <taxon>Euheterodonta</taxon>
        <taxon>Imparidentia</taxon>
        <taxon>Neoheterodontei</taxon>
        <taxon>Myida</taxon>
        <taxon>Myoidea</taxon>
        <taxon>Myidae</taxon>
        <taxon>Mya</taxon>
    </lineage>
</organism>
<dbReference type="InterPro" id="IPR036895">
    <property type="entry name" value="Uracil-DNA_glycosylase-like_sf"/>
</dbReference>
<dbReference type="Gene3D" id="3.40.470.10">
    <property type="entry name" value="Uracil-DNA glycosylase-like domain"/>
    <property type="match status" value="1"/>
</dbReference>
<dbReference type="Proteomes" id="UP001164746">
    <property type="component" value="Chromosome 14"/>
</dbReference>
<dbReference type="CDD" id="cd10028">
    <property type="entry name" value="UDG-F2_TDG_MUG"/>
    <property type="match status" value="1"/>
</dbReference>
<dbReference type="InterPro" id="IPR005122">
    <property type="entry name" value="Uracil-DNA_glycosylase-like"/>
</dbReference>
<keyword evidence="1" id="KW-0227">DNA damage</keyword>
<sequence length="401" mass="45327">MTDELGFVVDKAAQKPPGKSKQLVGMDGEPVQMLRPGDIKTEPTDAPEMFLGPLDIKQEIDPDSTTGNAPKKKGRPKKPKELKQEKITEHGTVKKKRKVDRFKGMPEEEVAKRLLPDHLAPNLDIVICMYLSGLIPEPMNAMQDFKLLEYGIGFTNIVARTTRGSADLTRKEIKEGAQLLTEKLLNYKPKIAVFNGKGIYEVFVGHKNFYFGKQPEPLPGTETAVYVMPSSSARCSQLPRAVDKVPFYEALKKFRDHLNGKLPDLQDSEITFPDLVLQTAVKKEPKEESNEVYPGEMSSHGDMGQMPGDTDQYLASLDQQLAQFTQGSYQVIPHSQTEPQQQHQQQQQQQQQHHHQQQQQHHQQQQQYQQQQQQQSYTSMQQSRSPEVNQNSQVPATSSVS</sequence>
<feature type="region of interest" description="Disordered" evidence="4">
    <location>
        <begin position="334"/>
        <end position="401"/>
    </location>
</feature>
<reference evidence="6" key="1">
    <citation type="submission" date="2022-11" db="EMBL/GenBank/DDBJ databases">
        <title>Centuries of genome instability and evolution in soft-shell clam transmissible cancer (bioRxiv).</title>
        <authorList>
            <person name="Hart S.F.M."/>
            <person name="Yonemitsu M.A."/>
            <person name="Giersch R.M."/>
            <person name="Beal B.F."/>
            <person name="Arriagada G."/>
            <person name="Davis B.W."/>
            <person name="Ostrander E.A."/>
            <person name="Goff S.P."/>
            <person name="Metzger M.J."/>
        </authorList>
    </citation>
    <scope>NUCLEOTIDE SEQUENCE</scope>
    <source>
        <strain evidence="6">MELC-2E11</strain>
        <tissue evidence="6">Siphon/mantle</tissue>
    </source>
</reference>
<feature type="region of interest" description="Disordered" evidence="4">
    <location>
        <begin position="281"/>
        <end position="311"/>
    </location>
</feature>
<feature type="domain" description="Uracil-DNA glycosylase-like" evidence="5">
    <location>
        <begin position="141"/>
        <end position="235"/>
    </location>
</feature>
<proteinExistence type="predicted"/>
<feature type="non-terminal residue" evidence="6">
    <location>
        <position position="1"/>
    </location>
</feature>
<dbReference type="PANTHER" id="PTHR12159">
    <property type="entry name" value="G/T AND G/U MISMATCH-SPECIFIC DNA GLYCOSYLASE"/>
    <property type="match status" value="1"/>
</dbReference>
<dbReference type="EMBL" id="CP111025">
    <property type="protein sequence ID" value="WAR25531.1"/>
    <property type="molecule type" value="Genomic_DNA"/>
</dbReference>
<dbReference type="InterPro" id="IPR015637">
    <property type="entry name" value="MUG/TDG"/>
</dbReference>